<sequence length="98" mass="10810">MIALRTMFSRAALIKRQQQRLLSNCKKPDRPRDLGNSRKHIKASTVMASMGAVLGANVAGAIYLSDKGPEGEPLPLDEAIEFYGPSRPWMLSIKDVAR</sequence>
<dbReference type="Proteomes" id="UP001296104">
    <property type="component" value="Unassembled WGS sequence"/>
</dbReference>
<evidence type="ECO:0000313" key="1">
    <source>
        <dbReference type="EMBL" id="CAK3802782.1"/>
    </source>
</evidence>
<comment type="caution">
    <text evidence="1">The sequence shown here is derived from an EMBL/GenBank/DDBJ whole genome shotgun (WGS) entry which is preliminary data.</text>
</comment>
<reference evidence="1" key="1">
    <citation type="submission" date="2023-11" db="EMBL/GenBank/DDBJ databases">
        <authorList>
            <person name="Alioto T."/>
            <person name="Alioto T."/>
            <person name="Gomez Garrido J."/>
        </authorList>
    </citation>
    <scope>NUCLEOTIDE SEQUENCE</scope>
</reference>
<proteinExistence type="predicted"/>
<keyword evidence="2" id="KW-1185">Reference proteome</keyword>
<gene>
    <name evidence="1" type="ORF">LECACI_7A000888</name>
</gene>
<protein>
    <submittedName>
        <fullName evidence="1">Uncharacterized protein</fullName>
    </submittedName>
</protein>
<evidence type="ECO:0000313" key="2">
    <source>
        <dbReference type="Proteomes" id="UP001296104"/>
    </source>
</evidence>
<name>A0AAI8YRY2_9PEZI</name>
<dbReference type="AlphaFoldDB" id="A0AAI8YRY2"/>
<accession>A0AAI8YRY2</accession>
<organism evidence="1 2">
    <name type="scientific">Lecanosticta acicola</name>
    <dbReference type="NCBI Taxonomy" id="111012"/>
    <lineage>
        <taxon>Eukaryota</taxon>
        <taxon>Fungi</taxon>
        <taxon>Dikarya</taxon>
        <taxon>Ascomycota</taxon>
        <taxon>Pezizomycotina</taxon>
        <taxon>Dothideomycetes</taxon>
        <taxon>Dothideomycetidae</taxon>
        <taxon>Mycosphaerellales</taxon>
        <taxon>Mycosphaerellaceae</taxon>
        <taxon>Lecanosticta</taxon>
    </lineage>
</organism>
<dbReference type="EMBL" id="CAVMBE010000003">
    <property type="protein sequence ID" value="CAK3802782.1"/>
    <property type="molecule type" value="Genomic_DNA"/>
</dbReference>